<reference evidence="1" key="2">
    <citation type="journal article" date="2014" name="Proc. Natl. Acad. Sci. U.S.A.">
        <title>Extensive sampling of basidiomycete genomes demonstrates inadequacy of the white rot/brown rot paradigm for wood decay fungi.</title>
        <authorList>
            <person name="Riley R."/>
            <person name="Salamov A.A."/>
            <person name="Brown D.W."/>
            <person name="Nagy L.G."/>
            <person name="Floudas D."/>
            <person name="Held B.W."/>
            <person name="Levasseur A."/>
            <person name="Lombard V."/>
            <person name="Morin E."/>
            <person name="Otillar R."/>
            <person name="Lindquist E.A."/>
            <person name="Sun H."/>
            <person name="LaButti K.M."/>
            <person name="Schmutz J."/>
            <person name="Jabbour D."/>
            <person name="Luo H."/>
            <person name="Baker S.E."/>
            <person name="Pisabarro A.G."/>
            <person name="Walton J.D."/>
            <person name="Blanchette R.A."/>
            <person name="Henrissat B."/>
            <person name="Martin F."/>
            <person name="Cullen D."/>
            <person name="Hibbett D.S."/>
            <person name="Grigoriev I.V."/>
        </authorList>
    </citation>
    <scope>NUCLEOTIDE SEQUENCE</scope>
    <source>
        <strain evidence="1">MUCL 33604</strain>
    </source>
</reference>
<organism evidence="1 3">
    <name type="scientific">Jaapia argillacea MUCL 33604</name>
    <dbReference type="NCBI Taxonomy" id="933084"/>
    <lineage>
        <taxon>Eukaryota</taxon>
        <taxon>Fungi</taxon>
        <taxon>Dikarya</taxon>
        <taxon>Basidiomycota</taxon>
        <taxon>Agaricomycotina</taxon>
        <taxon>Agaricomycetes</taxon>
        <taxon>Agaricomycetidae</taxon>
        <taxon>Jaapiales</taxon>
        <taxon>Jaapiaceae</taxon>
        <taxon>Jaapia</taxon>
    </lineage>
</organism>
<dbReference type="EMBL" id="KL197804">
    <property type="protein sequence ID" value="KDQ49117.1"/>
    <property type="molecule type" value="Genomic_DNA"/>
</dbReference>
<gene>
    <name evidence="2" type="ORF">JAAARDRAFT_143869</name>
    <name evidence="1" type="ORF">JAAARDRAFT_143885</name>
</gene>
<name>A0A067PDK5_9AGAM</name>
<feature type="non-terminal residue" evidence="1">
    <location>
        <position position="1"/>
    </location>
</feature>
<keyword evidence="3" id="KW-1185">Reference proteome</keyword>
<dbReference type="Proteomes" id="UP000027265">
    <property type="component" value="Unassembled WGS sequence"/>
</dbReference>
<accession>A0A067PDK5</accession>
<dbReference type="AlphaFoldDB" id="A0A067PDK5"/>
<dbReference type="EMBL" id="KL197804">
    <property type="protein sequence ID" value="KDQ49128.1"/>
    <property type="molecule type" value="Genomic_DNA"/>
</dbReference>
<dbReference type="HOGENOM" id="CLU_2838108_0_0_1"/>
<sequence length="66" mass="7402">FPWIFKGRQGRTGPDRKTLPGALASVSKFIYVAVKDPHPGSGILTGFPFDRRREESRALKRSFPIS</sequence>
<evidence type="ECO:0000313" key="1">
    <source>
        <dbReference type="EMBL" id="KDQ49117.1"/>
    </source>
</evidence>
<reference evidence="3" key="1">
    <citation type="journal article" date="2014" name="Proc. Natl. Acad. Sci. U.S.A.">
        <title>Extensive sampling of basidiomycete genomes demonstrates inadequacy of the white-rot/brown-rot paradigm for wood decay fungi.</title>
        <authorList>
            <person name="Riley R."/>
            <person name="Salamov A.A."/>
            <person name="Brown D.W."/>
            <person name="Nagy L.G."/>
            <person name="Floudas D."/>
            <person name="Held B.W."/>
            <person name="Levasseur A."/>
            <person name="Lombard V."/>
            <person name="Morin E."/>
            <person name="Otillar R."/>
            <person name="Lindquist E.A."/>
            <person name="Sun H."/>
            <person name="LaButti K.M."/>
            <person name="Schmutz J."/>
            <person name="Jabbour D."/>
            <person name="Luo H."/>
            <person name="Baker S.E."/>
            <person name="Pisabarro A.G."/>
            <person name="Walton J.D."/>
            <person name="Blanchette R.A."/>
            <person name="Henrissat B."/>
            <person name="Martin F."/>
            <person name="Cullen D."/>
            <person name="Hibbett D.S."/>
            <person name="Grigoriev I.V."/>
        </authorList>
    </citation>
    <scope>NUCLEOTIDE SEQUENCE [LARGE SCALE GENOMIC DNA]</scope>
    <source>
        <strain evidence="3">MUCL 33604</strain>
    </source>
</reference>
<proteinExistence type="predicted"/>
<protein>
    <submittedName>
        <fullName evidence="1">Uncharacterized protein</fullName>
    </submittedName>
</protein>
<evidence type="ECO:0000313" key="3">
    <source>
        <dbReference type="Proteomes" id="UP000027265"/>
    </source>
</evidence>
<dbReference type="OrthoDB" id="2387577at2759"/>
<evidence type="ECO:0000313" key="2">
    <source>
        <dbReference type="EMBL" id="KDQ49128.1"/>
    </source>
</evidence>